<evidence type="ECO:0000313" key="2">
    <source>
        <dbReference type="Proteomes" id="UP000227088"/>
    </source>
</evidence>
<evidence type="ECO:0000313" key="1">
    <source>
        <dbReference type="EMBL" id="OUS39554.1"/>
    </source>
</evidence>
<dbReference type="EMBL" id="MABE01000546">
    <property type="protein sequence ID" value="OUS39554.1"/>
    <property type="molecule type" value="Genomic_DNA"/>
</dbReference>
<organism evidence="1 2">
    <name type="scientific">Oleispira antarctica</name>
    <dbReference type="NCBI Taxonomy" id="188908"/>
    <lineage>
        <taxon>Bacteria</taxon>
        <taxon>Pseudomonadati</taxon>
        <taxon>Pseudomonadota</taxon>
        <taxon>Gammaproteobacteria</taxon>
        <taxon>Oceanospirillales</taxon>
        <taxon>Oceanospirillaceae</taxon>
        <taxon>Oleispira</taxon>
    </lineage>
</organism>
<gene>
    <name evidence="1" type="ORF">A9R00_09410</name>
</gene>
<sequence>MLARIMKYLAIGFLSINYSWAIGPDDSSITEPPPTLYTGFEQLLDDDKTLVLEELIDLDENIKRIALYHNGDRLHRLIPKQVHQMIENKLMGRLIESGRFEVIQCIECRTTKVEMSADELKISQAAEDNQQLRALSKQVRADAFMFWNASVHDNKFTINLRLISGSNNELVWLKEYSKRTTKEAEEMDFSTVQYELIVGAWGVEGTRKSSTGGSDAELSGVTALGFRRRESMSINEHIEYTLGFEYFRNYSNTDLFDLSGYNLEGRIIAGIPTLDEIIKTNVYLGIGQSFYNNANSLVFRFGFEFPFFTDGFMNFGVVYMQETDVEWKTDDDYEEDGTFGGASYDLTLGVRF</sequence>
<comment type="caution">
    <text evidence="1">The sequence shown here is derived from an EMBL/GenBank/DDBJ whole genome shotgun (WGS) entry which is preliminary data.</text>
</comment>
<name>A0A1Y5HUL3_OLEAN</name>
<proteinExistence type="predicted"/>
<protein>
    <submittedName>
        <fullName evidence="1">Uncharacterized protein</fullName>
    </submittedName>
</protein>
<dbReference type="Proteomes" id="UP000227088">
    <property type="component" value="Unassembled WGS sequence"/>
</dbReference>
<accession>A0A1Y5HUL3</accession>
<reference evidence="2" key="1">
    <citation type="journal article" date="2017" name="Proc. Natl. Acad. Sci. U.S.A.">
        <title>Simulation of Deepwater Horizon oil plume reveals substrate specialization within a complex community of hydrocarbon degraders.</title>
        <authorList>
            <person name="Hu P."/>
            <person name="Dubinsky E.A."/>
            <person name="Probst A.J."/>
            <person name="Wang J."/>
            <person name="Sieber C.M.K."/>
            <person name="Tom L.M."/>
            <person name="Gardinali P."/>
            <person name="Banfield J.F."/>
            <person name="Atlas R.M."/>
            <person name="Andersen G.L."/>
        </authorList>
    </citation>
    <scope>NUCLEOTIDE SEQUENCE [LARGE SCALE GENOMIC DNA]</scope>
</reference>
<dbReference type="Gene3D" id="3.40.50.10610">
    <property type="entry name" value="ABC-type transport auxiliary lipoprotein component"/>
    <property type="match status" value="1"/>
</dbReference>
<dbReference type="AlphaFoldDB" id="A0A1Y5HUL3"/>